<dbReference type="RefSeq" id="WP_049619047.1">
    <property type="nucleotide sequence ID" value="NZ_FNAU01000001.1"/>
</dbReference>
<evidence type="ECO:0000313" key="4">
    <source>
        <dbReference type="EMBL" id="VDG76729.1"/>
    </source>
</evidence>
<gene>
    <name evidence="4" type="primary">yaaA</name>
    <name evidence="4" type="ORF">NCTC10327_01367</name>
    <name evidence="2" type="ORF">R6G71_07420</name>
    <name evidence="3" type="ORF">SAMN05421878_10141</name>
</gene>
<dbReference type="STRING" id="1657.ACU20_01960"/>
<name>A0A0K9EUI0_9ACTO</name>
<dbReference type="EMBL" id="JAWNFU010000004">
    <property type="protein sequence ID" value="MDY5153866.1"/>
    <property type="molecule type" value="Genomic_DNA"/>
</dbReference>
<dbReference type="PATRIC" id="fig|1657.3.peg.221"/>
<evidence type="ECO:0000313" key="3">
    <source>
        <dbReference type="EMBL" id="SDD99600.1"/>
    </source>
</evidence>
<protein>
    <submittedName>
        <fullName evidence="4">RNA binding protein</fullName>
    </submittedName>
    <submittedName>
        <fullName evidence="2">RNA-binding S4 domain-containing protein</fullName>
    </submittedName>
    <submittedName>
        <fullName evidence="3">Ribosome-associated protein</fullName>
    </submittedName>
</protein>
<dbReference type="EMBL" id="FNAU01000001">
    <property type="protein sequence ID" value="SDD99600.1"/>
    <property type="molecule type" value="Genomic_DNA"/>
</dbReference>
<dbReference type="AlphaFoldDB" id="A0A0K9EUI0"/>
<dbReference type="SUPFAM" id="SSF55174">
    <property type="entry name" value="Alpha-L RNA-binding motif"/>
    <property type="match status" value="1"/>
</dbReference>
<dbReference type="CDD" id="cd00165">
    <property type="entry name" value="S4"/>
    <property type="match status" value="1"/>
</dbReference>
<dbReference type="OrthoDB" id="9811532at2"/>
<dbReference type="Proteomes" id="UP001273799">
    <property type="component" value="Unassembled WGS sequence"/>
</dbReference>
<dbReference type="Proteomes" id="UP000182744">
    <property type="component" value="Unassembled WGS sequence"/>
</dbReference>
<dbReference type="InterPro" id="IPR036986">
    <property type="entry name" value="S4_RNA-bd_sf"/>
</dbReference>
<organism evidence="4 6">
    <name type="scientific">Actinobaculum suis</name>
    <dbReference type="NCBI Taxonomy" id="1657"/>
    <lineage>
        <taxon>Bacteria</taxon>
        <taxon>Bacillati</taxon>
        <taxon>Actinomycetota</taxon>
        <taxon>Actinomycetes</taxon>
        <taxon>Actinomycetales</taxon>
        <taxon>Actinomycetaceae</taxon>
        <taxon>Actinobaculum</taxon>
    </lineage>
</organism>
<reference evidence="2" key="4">
    <citation type="submission" date="2023-10" db="EMBL/GenBank/DDBJ databases">
        <title>Whole Genome based description of the genera Actinobaculum and Actinotignum reveals a complex phylogenetic relationship within the species included in the genus Actinotignum.</title>
        <authorList>
            <person name="Jensen C.S."/>
            <person name="Dargis R."/>
            <person name="Kemp M."/>
            <person name="Christensen J.J."/>
        </authorList>
    </citation>
    <scope>NUCLEOTIDE SEQUENCE</scope>
    <source>
        <strain evidence="2">Actinobaculum_suis_CCUG19206T</strain>
    </source>
</reference>
<evidence type="ECO:0000313" key="5">
    <source>
        <dbReference type="Proteomes" id="UP000182744"/>
    </source>
</evidence>
<accession>A0A0K9EUI0</accession>
<evidence type="ECO:0000313" key="6">
    <source>
        <dbReference type="Proteomes" id="UP000269974"/>
    </source>
</evidence>
<keyword evidence="5" id="KW-1185">Reference proteome</keyword>
<keyword evidence="1" id="KW-0694">RNA-binding</keyword>
<sequence>MQEDLPEIEVRVPIKLGQFVKLASFVGTGGEAREVIQAGYVFVNGEPVSERGRQLYGGDVVEFDDGEYVLAVRVAERS</sequence>
<dbReference type="PROSITE" id="PS50889">
    <property type="entry name" value="S4"/>
    <property type="match status" value="1"/>
</dbReference>
<dbReference type="EMBL" id="UYIO01000001">
    <property type="protein sequence ID" value="VDG76729.1"/>
    <property type="molecule type" value="Genomic_DNA"/>
</dbReference>
<reference evidence="3" key="1">
    <citation type="submission" date="2016-10" db="EMBL/GenBank/DDBJ databases">
        <authorList>
            <person name="Varghese N."/>
            <person name="Submissions S."/>
        </authorList>
    </citation>
    <scope>NUCLEOTIDE SEQUENCE</scope>
    <source>
        <strain evidence="3">DSM 20639</strain>
    </source>
</reference>
<proteinExistence type="predicted"/>
<evidence type="ECO:0000313" key="2">
    <source>
        <dbReference type="EMBL" id="MDY5153866.1"/>
    </source>
</evidence>
<reference evidence="4 6" key="3">
    <citation type="submission" date="2018-11" db="EMBL/GenBank/DDBJ databases">
        <authorList>
            <consortium name="Pathogen Informatics"/>
        </authorList>
    </citation>
    <scope>NUCLEOTIDE SEQUENCE [LARGE SCALE GENOMIC DNA]</scope>
    <source>
        <strain evidence="4 6">NCTC10327</strain>
    </source>
</reference>
<evidence type="ECO:0000256" key="1">
    <source>
        <dbReference type="PROSITE-ProRule" id="PRU00182"/>
    </source>
</evidence>
<dbReference type="Pfam" id="PF13275">
    <property type="entry name" value="S4_2"/>
    <property type="match status" value="1"/>
</dbReference>
<reference evidence="5" key="2">
    <citation type="submission" date="2016-10" db="EMBL/GenBank/DDBJ databases">
        <authorList>
            <person name="Varghese N."/>
        </authorList>
    </citation>
    <scope>NUCLEOTIDE SEQUENCE [LARGE SCALE GENOMIC DNA]</scope>
    <source>
        <strain evidence="5">DSM 20639</strain>
    </source>
</reference>
<dbReference type="Proteomes" id="UP000269974">
    <property type="component" value="Unassembled WGS sequence"/>
</dbReference>
<dbReference type="Gene3D" id="3.10.290.10">
    <property type="entry name" value="RNA-binding S4 domain"/>
    <property type="match status" value="1"/>
</dbReference>
<dbReference type="GO" id="GO:0003723">
    <property type="term" value="F:RNA binding"/>
    <property type="evidence" value="ECO:0007669"/>
    <property type="project" value="UniProtKB-KW"/>
</dbReference>